<dbReference type="InterPro" id="IPR033428">
    <property type="entry name" value="DUF5118"/>
</dbReference>
<evidence type="ECO:0000259" key="3">
    <source>
        <dbReference type="Pfam" id="PF17148"/>
    </source>
</evidence>
<organism evidence="5 6">
    <name type="scientific">Butyricimonas virosa</name>
    <dbReference type="NCBI Taxonomy" id="544645"/>
    <lineage>
        <taxon>Bacteria</taxon>
        <taxon>Pseudomonadati</taxon>
        <taxon>Bacteroidota</taxon>
        <taxon>Bacteroidia</taxon>
        <taxon>Bacteroidales</taxon>
        <taxon>Odoribacteraceae</taxon>
        <taxon>Butyricimonas</taxon>
    </lineage>
</organism>
<comment type="caution">
    <text evidence="5">The sequence shown here is derived from an EMBL/GenBank/DDBJ whole genome shotgun (WGS) entry which is preliminary data.</text>
</comment>
<feature type="signal peptide" evidence="1">
    <location>
        <begin position="1"/>
        <end position="23"/>
    </location>
</feature>
<dbReference type="PANTHER" id="PTHR38478:SF1">
    <property type="entry name" value="ZINC DEPENDENT METALLOPROTEASE DOMAIN LIPOPROTEIN"/>
    <property type="match status" value="1"/>
</dbReference>
<gene>
    <name evidence="5" type="ORF">K8V05_10715</name>
</gene>
<evidence type="ECO:0000256" key="1">
    <source>
        <dbReference type="SAM" id="SignalP"/>
    </source>
</evidence>
<protein>
    <submittedName>
        <fullName evidence="5">Zinc-dependent metalloprotease</fullName>
    </submittedName>
</protein>
<reference evidence="5" key="1">
    <citation type="journal article" date="2021" name="PeerJ">
        <title>Extensive microbial diversity within the chicken gut microbiome revealed by metagenomics and culture.</title>
        <authorList>
            <person name="Gilroy R."/>
            <person name="Ravi A."/>
            <person name="Getino M."/>
            <person name="Pursley I."/>
            <person name="Horton D.L."/>
            <person name="Alikhan N.F."/>
            <person name="Baker D."/>
            <person name="Gharbi K."/>
            <person name="Hall N."/>
            <person name="Watson M."/>
            <person name="Adriaenssens E.M."/>
            <person name="Foster-Nyarko E."/>
            <person name="Jarju S."/>
            <person name="Secka A."/>
            <person name="Antonio M."/>
            <person name="Oren A."/>
            <person name="Chaudhuri R.R."/>
            <person name="La Ragione R."/>
            <person name="Hildebrand F."/>
            <person name="Pallen M.J."/>
        </authorList>
    </citation>
    <scope>NUCLEOTIDE SEQUENCE</scope>
    <source>
        <strain evidence="5">6966</strain>
    </source>
</reference>
<dbReference type="SUPFAM" id="SSF55486">
    <property type="entry name" value="Metalloproteases ('zincins'), catalytic domain"/>
    <property type="match status" value="1"/>
</dbReference>
<evidence type="ECO:0000313" key="6">
    <source>
        <dbReference type="Proteomes" id="UP000742098"/>
    </source>
</evidence>
<accession>A0A921H7L2</accession>
<keyword evidence="1" id="KW-0732">Signal</keyword>
<keyword evidence="5" id="KW-0378">Hydrolase</keyword>
<dbReference type="CDD" id="cd04276">
    <property type="entry name" value="ZnMc_MMP_like_2"/>
    <property type="match status" value="1"/>
</dbReference>
<name>A0A921H7L2_9BACT</name>
<dbReference type="Proteomes" id="UP000742098">
    <property type="component" value="Unassembled WGS sequence"/>
</dbReference>
<dbReference type="InterPro" id="IPR024079">
    <property type="entry name" value="MetalloPept_cat_dom_sf"/>
</dbReference>
<evidence type="ECO:0000259" key="2">
    <source>
        <dbReference type="Pfam" id="PF16313"/>
    </source>
</evidence>
<dbReference type="Pfam" id="PF17162">
    <property type="entry name" value="DUF5118"/>
    <property type="match status" value="1"/>
</dbReference>
<keyword evidence="5" id="KW-0482">Metalloprotease</keyword>
<dbReference type="GO" id="GO:0008237">
    <property type="term" value="F:metallopeptidase activity"/>
    <property type="evidence" value="ECO:0007669"/>
    <property type="project" value="UniProtKB-KW"/>
</dbReference>
<dbReference type="AlphaFoldDB" id="A0A921H7L2"/>
<keyword evidence="5" id="KW-0645">Protease</keyword>
<dbReference type="RefSeq" id="WP_270581912.1">
    <property type="nucleotide sequence ID" value="NZ_CAMFYF010000006.1"/>
</dbReference>
<dbReference type="Pfam" id="PF17148">
    <property type="entry name" value="DUF5117"/>
    <property type="match status" value="1"/>
</dbReference>
<feature type="chain" id="PRO_5037571497" evidence="1">
    <location>
        <begin position="24"/>
        <end position="876"/>
    </location>
</feature>
<dbReference type="Gene3D" id="3.40.390.10">
    <property type="entry name" value="Collagenase (Catalytic Domain)"/>
    <property type="match status" value="1"/>
</dbReference>
<evidence type="ECO:0000313" key="5">
    <source>
        <dbReference type="EMBL" id="HJF71215.1"/>
    </source>
</evidence>
<dbReference type="PANTHER" id="PTHR38478">
    <property type="entry name" value="PEPTIDASE M1A AND M12B"/>
    <property type="match status" value="1"/>
</dbReference>
<feature type="domain" description="DUF5117" evidence="3">
    <location>
        <begin position="104"/>
        <end position="291"/>
    </location>
</feature>
<dbReference type="InterPro" id="IPR032534">
    <property type="entry name" value="EcxA_zinc-bd"/>
</dbReference>
<proteinExistence type="predicted"/>
<feature type="domain" description="DUF5118" evidence="4">
    <location>
        <begin position="44"/>
        <end position="91"/>
    </location>
</feature>
<reference evidence="5" key="2">
    <citation type="submission" date="2021-09" db="EMBL/GenBank/DDBJ databases">
        <authorList>
            <person name="Gilroy R."/>
        </authorList>
    </citation>
    <scope>NUCLEOTIDE SEQUENCE</scope>
    <source>
        <strain evidence="5">6966</strain>
    </source>
</reference>
<dbReference type="Pfam" id="PF16313">
    <property type="entry name" value="DUF4953"/>
    <property type="match status" value="1"/>
</dbReference>
<feature type="domain" description="EcxA zinc-binding" evidence="2">
    <location>
        <begin position="422"/>
        <end position="724"/>
    </location>
</feature>
<dbReference type="InterPro" id="IPR034032">
    <property type="entry name" value="Zn_MMP-like_bac"/>
</dbReference>
<dbReference type="InterPro" id="IPR033413">
    <property type="entry name" value="DUF5117"/>
</dbReference>
<sequence length="876" mass="100221">MKRWIVLFAAVMFVTSFTNIISAADRKKDKKKEIKESSAVKETAYDKLMKKSDRETAVGDFMTLHKIGGKLYVEIPLKYCGRDLLIASTTAESSNSRLATVGYKINDPMHVKFVKMDSSMILQSVNSRVESDAELKLALQRNYMNSFNKKYAIEAYNNDSTSVVIDMTEMFIGDEPALKPVEERYSILTVNSNLRPNFASLGKIKAFEDNVTIESYMTYDYTLSFFGTEVQKNEITTKVNRTILLLPEEQMKPRIADTRVGIFLTTKQDITMEKDGIYYYTLANRWRLEPKDMEAWERGELVEPVKPIVWYIDDAFPESWKAPLKQSVLIWNKAFEKIGFKNVMKALDFPKDDPNFDPDNLKYSCIRYVPIAVENAMGPSWVDPRTGEIINATVLVYNDVIKLINSWRFIQTSQIDPRVRAKKMPQEIIDESLTYVFAHEIGHTLGLMHNMAASSAIPVDSLRSATFTQKYGTTPSIMDYARFNYVAQPEDKGVRLSPPDMGVYDDYAIKWLYSPIPGNKSVKEEAKILESWVDEKAGDPMYRYGKQQVFSRYDPSALEEDLGDDACKAGDYGIKNLQYILGHFDEWIKDDEAMTRREELYIELCTQYTRYLLNALANVGGIYLTEVKDGTPGERWQSVPREIQQKSLLWVIKQIRNSDWLDQHELTRRLPLALSKSIILKGIIGKKLLELNNGVLLSSHVSMQPYALKDYYDDLYTGIWEPTIQGRHLTDGDKLLQRMLVQNAVNSVGKIVGNKSSKSLQNQILAYAPSVDELALYGLDPMGYVEEFLPALRALEEERGQGYVASWLSKHKQFGDKGDYGWQSEVKTDQIDESGAYYVDMLEKIERLIKSKMTSVNAADRVHYRSILLIIDSLKK</sequence>
<evidence type="ECO:0000259" key="4">
    <source>
        <dbReference type="Pfam" id="PF17162"/>
    </source>
</evidence>
<dbReference type="EMBL" id="DYVS01000188">
    <property type="protein sequence ID" value="HJF71215.1"/>
    <property type="molecule type" value="Genomic_DNA"/>
</dbReference>